<protein>
    <submittedName>
        <fullName evidence="2">Uncharacterized protein</fullName>
    </submittedName>
</protein>
<dbReference type="Proteomes" id="UP000054270">
    <property type="component" value="Unassembled WGS sequence"/>
</dbReference>
<dbReference type="EMBL" id="KN817588">
    <property type="protein sequence ID" value="KJA18517.1"/>
    <property type="molecule type" value="Genomic_DNA"/>
</dbReference>
<keyword evidence="3" id="KW-1185">Reference proteome</keyword>
<feature type="compositionally biased region" description="Polar residues" evidence="1">
    <location>
        <begin position="97"/>
        <end position="109"/>
    </location>
</feature>
<gene>
    <name evidence="2" type="ORF">HYPSUDRAFT_205335</name>
</gene>
<evidence type="ECO:0000256" key="1">
    <source>
        <dbReference type="SAM" id="MobiDB-lite"/>
    </source>
</evidence>
<reference evidence="3" key="1">
    <citation type="submission" date="2014-04" db="EMBL/GenBank/DDBJ databases">
        <title>Evolutionary Origins and Diversification of the Mycorrhizal Mutualists.</title>
        <authorList>
            <consortium name="DOE Joint Genome Institute"/>
            <consortium name="Mycorrhizal Genomics Consortium"/>
            <person name="Kohler A."/>
            <person name="Kuo A."/>
            <person name="Nagy L.G."/>
            <person name="Floudas D."/>
            <person name="Copeland A."/>
            <person name="Barry K.W."/>
            <person name="Cichocki N."/>
            <person name="Veneault-Fourrey C."/>
            <person name="LaButti K."/>
            <person name="Lindquist E.A."/>
            <person name="Lipzen A."/>
            <person name="Lundell T."/>
            <person name="Morin E."/>
            <person name="Murat C."/>
            <person name="Riley R."/>
            <person name="Ohm R."/>
            <person name="Sun H."/>
            <person name="Tunlid A."/>
            <person name="Henrissat B."/>
            <person name="Grigoriev I.V."/>
            <person name="Hibbett D.S."/>
            <person name="Martin F."/>
        </authorList>
    </citation>
    <scope>NUCLEOTIDE SEQUENCE [LARGE SCALE GENOMIC DNA]</scope>
    <source>
        <strain evidence="3">FD-334 SS-4</strain>
    </source>
</reference>
<proteinExistence type="predicted"/>
<name>A0A0D2KUZ3_HYPSF</name>
<organism evidence="2 3">
    <name type="scientific">Hypholoma sublateritium (strain FD-334 SS-4)</name>
    <dbReference type="NCBI Taxonomy" id="945553"/>
    <lineage>
        <taxon>Eukaryota</taxon>
        <taxon>Fungi</taxon>
        <taxon>Dikarya</taxon>
        <taxon>Basidiomycota</taxon>
        <taxon>Agaricomycotina</taxon>
        <taxon>Agaricomycetes</taxon>
        <taxon>Agaricomycetidae</taxon>
        <taxon>Agaricales</taxon>
        <taxon>Agaricineae</taxon>
        <taxon>Strophariaceae</taxon>
        <taxon>Hypholoma</taxon>
    </lineage>
</organism>
<evidence type="ECO:0000313" key="3">
    <source>
        <dbReference type="Proteomes" id="UP000054270"/>
    </source>
</evidence>
<feature type="region of interest" description="Disordered" evidence="1">
    <location>
        <begin position="95"/>
        <end position="135"/>
    </location>
</feature>
<dbReference type="AlphaFoldDB" id="A0A0D2KUZ3"/>
<evidence type="ECO:0000313" key="2">
    <source>
        <dbReference type="EMBL" id="KJA18517.1"/>
    </source>
</evidence>
<feature type="compositionally biased region" description="Gly residues" evidence="1">
    <location>
        <begin position="23"/>
        <end position="34"/>
    </location>
</feature>
<sequence>MDPSEWAHAIRNWGGVVERRSSTGGGGGAGGDVTGNGMHRPAWSVARSFAAPRSGLLCPTATFMRAANSPGHHVHSYLPRPCTVSPSPRQSCLLHANSASLHRSPQSFRPSRAPSPAYHHRYPRSTLRASARAAA</sequence>
<feature type="region of interest" description="Disordered" evidence="1">
    <location>
        <begin position="17"/>
        <end position="36"/>
    </location>
</feature>
<accession>A0A0D2KUZ3</accession>